<evidence type="ECO:0000256" key="4">
    <source>
        <dbReference type="ARBA" id="ARBA00022989"/>
    </source>
</evidence>
<feature type="transmembrane region" description="Helical" evidence="7">
    <location>
        <begin position="187"/>
        <end position="211"/>
    </location>
</feature>
<feature type="transmembrane region" description="Helical" evidence="7">
    <location>
        <begin position="551"/>
        <end position="572"/>
    </location>
</feature>
<feature type="chain" id="PRO_5030799439" description="Polysaccharide biosynthesis protein C-terminal domain-containing protein" evidence="8">
    <location>
        <begin position="21"/>
        <end position="600"/>
    </location>
</feature>
<keyword evidence="5 7" id="KW-0472">Membrane</keyword>
<name>A0A7S1VEP0_9STRA</name>
<evidence type="ECO:0000256" key="7">
    <source>
        <dbReference type="SAM" id="Phobius"/>
    </source>
</evidence>
<dbReference type="EMBL" id="HBGK01036608">
    <property type="protein sequence ID" value="CAD9295345.1"/>
    <property type="molecule type" value="Transcribed_RNA"/>
</dbReference>
<feature type="transmembrane region" description="Helical" evidence="7">
    <location>
        <begin position="496"/>
        <end position="515"/>
    </location>
</feature>
<feature type="transmembrane region" description="Helical" evidence="7">
    <location>
        <begin position="259"/>
        <end position="277"/>
    </location>
</feature>
<dbReference type="GO" id="GO:0042910">
    <property type="term" value="F:xenobiotic transmembrane transporter activity"/>
    <property type="evidence" value="ECO:0007669"/>
    <property type="project" value="InterPro"/>
</dbReference>
<feature type="region of interest" description="Disordered" evidence="6">
    <location>
        <begin position="49"/>
        <end position="90"/>
    </location>
</feature>
<feature type="transmembrane region" description="Helical" evidence="7">
    <location>
        <begin position="231"/>
        <end position="252"/>
    </location>
</feature>
<sequence>MNKSLLIWLLGTLVSASGDAFVPQSFASLRRHLRRSSTTTSPLIGLRESTGAVAAPDSSDKEQTADVDSTDPDEIPRGGGSGGLPKRVPPLPTMENYRKFALPCLALWVMGPLLSLVDTSFVGLSGSAAQSAEQLAALGPATTFFDGATYLFAFLNVATTNLYSSARAQAGSESEKAESVVRTAAKVALGSGFAVMLLLLFVSRPLLGLYIGHEAGNNPHLLDWSTEYVQIRALSMPTSLLLGVLQAALLGAKDSVTPLIAVVYSMVVNVIGDYIAVKRLGMGLRGAAMATTLAQWASTYALIGPARQKLVKDHNLGLLMGGGRKGDKEGGKKKKRKNDGLVTGRSFLAFAAPVLTLILGKLAAFGFMTHAAAGLPGQPTTLASHQIILSTFFFISPFLEVISQTAQTFLPPYLAPVKEYVQKMQTKNPDSYDVDNDPVAQEWFGAAFQVATKLLTSGLLVASIIATLVSSIPAFFGNFITSDVVVQDAVKPLAKYLWAGALLTAPVAVSEGCLLAKRELPFLATVYLVSSIVLPFALIEIKKQAAPVQQVWAAFAFFQLFRATCFAGRIWGEPVVTKLKKMFKRVRNKKGSSGGQLQTS</sequence>
<dbReference type="PANTHER" id="PTHR42893:SF9">
    <property type="entry name" value="PROTEIN DETOXIFICATION 46, CHLOROPLASTIC"/>
    <property type="match status" value="1"/>
</dbReference>
<evidence type="ECO:0000256" key="5">
    <source>
        <dbReference type="ARBA" id="ARBA00023136"/>
    </source>
</evidence>
<dbReference type="Pfam" id="PF01554">
    <property type="entry name" value="MatE"/>
    <property type="match status" value="1"/>
</dbReference>
<evidence type="ECO:0000256" key="3">
    <source>
        <dbReference type="ARBA" id="ARBA00022692"/>
    </source>
</evidence>
<feature type="transmembrane region" description="Helical" evidence="7">
    <location>
        <begin position="342"/>
        <end position="363"/>
    </location>
</feature>
<dbReference type="InterPro" id="IPR002528">
    <property type="entry name" value="MATE_fam"/>
</dbReference>
<feature type="transmembrane region" description="Helical" evidence="7">
    <location>
        <begin position="522"/>
        <end position="539"/>
    </location>
</feature>
<evidence type="ECO:0000256" key="6">
    <source>
        <dbReference type="SAM" id="MobiDB-lite"/>
    </source>
</evidence>
<accession>A0A7S1VEP0</accession>
<dbReference type="AlphaFoldDB" id="A0A7S1VEP0"/>
<keyword evidence="8" id="KW-0732">Signal</keyword>
<feature type="transmembrane region" description="Helical" evidence="7">
    <location>
        <begin position="454"/>
        <end position="476"/>
    </location>
</feature>
<evidence type="ECO:0008006" key="10">
    <source>
        <dbReference type="Google" id="ProtNLM"/>
    </source>
</evidence>
<evidence type="ECO:0000313" key="9">
    <source>
        <dbReference type="EMBL" id="CAD9295345.1"/>
    </source>
</evidence>
<proteinExistence type="inferred from homology"/>
<evidence type="ECO:0000256" key="2">
    <source>
        <dbReference type="ARBA" id="ARBA00010199"/>
    </source>
</evidence>
<organism evidence="9">
    <name type="scientific">Grammatophora oceanica</name>
    <dbReference type="NCBI Taxonomy" id="210454"/>
    <lineage>
        <taxon>Eukaryota</taxon>
        <taxon>Sar</taxon>
        <taxon>Stramenopiles</taxon>
        <taxon>Ochrophyta</taxon>
        <taxon>Bacillariophyta</taxon>
        <taxon>Fragilariophyceae</taxon>
        <taxon>Fragilariophycidae</taxon>
        <taxon>Rhabdonematales</taxon>
        <taxon>Grammatophoraceae</taxon>
        <taxon>Grammatophora</taxon>
    </lineage>
</organism>
<feature type="signal peptide" evidence="8">
    <location>
        <begin position="1"/>
        <end position="20"/>
    </location>
</feature>
<protein>
    <recommendedName>
        <fullName evidence="10">Polysaccharide biosynthesis protein C-terminal domain-containing protein</fullName>
    </recommendedName>
</protein>
<keyword evidence="4 7" id="KW-1133">Transmembrane helix</keyword>
<evidence type="ECO:0000256" key="1">
    <source>
        <dbReference type="ARBA" id="ARBA00004141"/>
    </source>
</evidence>
<feature type="transmembrane region" description="Helical" evidence="7">
    <location>
        <begin position="383"/>
        <end position="402"/>
    </location>
</feature>
<dbReference type="GO" id="GO:0016020">
    <property type="term" value="C:membrane"/>
    <property type="evidence" value="ECO:0007669"/>
    <property type="project" value="UniProtKB-SubCell"/>
</dbReference>
<evidence type="ECO:0000256" key="8">
    <source>
        <dbReference type="SAM" id="SignalP"/>
    </source>
</evidence>
<comment type="similarity">
    <text evidence="2">Belongs to the multi antimicrobial extrusion (MATE) (TC 2.A.66.1) family.</text>
</comment>
<comment type="subcellular location">
    <subcellularLocation>
        <location evidence="1">Membrane</location>
        <topology evidence="1">Multi-pass membrane protein</topology>
    </subcellularLocation>
</comment>
<keyword evidence="3 7" id="KW-0812">Transmembrane</keyword>
<dbReference type="PANTHER" id="PTHR42893">
    <property type="entry name" value="PROTEIN DETOXIFICATION 44, CHLOROPLASTIC-RELATED"/>
    <property type="match status" value="1"/>
</dbReference>
<dbReference type="InterPro" id="IPR044644">
    <property type="entry name" value="DinF-like"/>
</dbReference>
<dbReference type="GO" id="GO:0015297">
    <property type="term" value="F:antiporter activity"/>
    <property type="evidence" value="ECO:0007669"/>
    <property type="project" value="InterPro"/>
</dbReference>
<feature type="transmembrane region" description="Helical" evidence="7">
    <location>
        <begin position="100"/>
        <end position="117"/>
    </location>
</feature>
<gene>
    <name evidence="9" type="ORF">GOCE00092_LOCUS18967</name>
</gene>
<reference evidence="9" key="1">
    <citation type="submission" date="2021-01" db="EMBL/GenBank/DDBJ databases">
        <authorList>
            <person name="Corre E."/>
            <person name="Pelletier E."/>
            <person name="Niang G."/>
            <person name="Scheremetjew M."/>
            <person name="Finn R."/>
            <person name="Kale V."/>
            <person name="Holt S."/>
            <person name="Cochrane G."/>
            <person name="Meng A."/>
            <person name="Brown T."/>
            <person name="Cohen L."/>
        </authorList>
    </citation>
    <scope>NUCLEOTIDE SEQUENCE</scope>
    <source>
        <strain evidence="9">CCMP 410</strain>
    </source>
</reference>
<feature type="transmembrane region" description="Helical" evidence="7">
    <location>
        <begin position="283"/>
        <end position="303"/>
    </location>
</feature>